<evidence type="ECO:0000313" key="1">
    <source>
        <dbReference type="EMBL" id="RPA80815.1"/>
    </source>
</evidence>
<dbReference type="OrthoDB" id="193499at2759"/>
<name>A0A3N4I3X2_ASCIM</name>
<dbReference type="AlphaFoldDB" id="A0A3N4I3X2"/>
<dbReference type="EMBL" id="ML119684">
    <property type="protein sequence ID" value="RPA80815.1"/>
    <property type="molecule type" value="Genomic_DNA"/>
</dbReference>
<evidence type="ECO:0000313" key="2">
    <source>
        <dbReference type="Proteomes" id="UP000275078"/>
    </source>
</evidence>
<proteinExistence type="predicted"/>
<sequence length="253" mass="27291">MTAIPSFHIEGLSTDGENTPGTIITGLTSTDYDSLIKTHPEARLKYLDEDEDEVIVGSSAELIDRINDLPSNLPLKFQTATSLGLDGWLAFLLDRSTPAADRPSSPEDLERTLFEGFQRDLEAAIKASLVPDAVPSSSTTPPQRPKPQTVDSFLNAIASTVQSTLSSVYPHTAQITTSLRQNPALRQAAEVLQTVGRTAQQTVQHPEERAKVATEIATEIKSAVQVVGGVLGDMMQEVGSGLMLLWAGRLERV</sequence>
<accession>A0A3N4I3X2</accession>
<dbReference type="Proteomes" id="UP000275078">
    <property type="component" value="Unassembled WGS sequence"/>
</dbReference>
<gene>
    <name evidence="1" type="ORF">BJ508DRAFT_122731</name>
</gene>
<protein>
    <submittedName>
        <fullName evidence="1">Uncharacterized protein</fullName>
    </submittedName>
</protein>
<reference evidence="1 2" key="1">
    <citation type="journal article" date="2018" name="Nat. Ecol. Evol.">
        <title>Pezizomycetes genomes reveal the molecular basis of ectomycorrhizal truffle lifestyle.</title>
        <authorList>
            <person name="Murat C."/>
            <person name="Payen T."/>
            <person name="Noel B."/>
            <person name="Kuo A."/>
            <person name="Morin E."/>
            <person name="Chen J."/>
            <person name="Kohler A."/>
            <person name="Krizsan K."/>
            <person name="Balestrini R."/>
            <person name="Da Silva C."/>
            <person name="Montanini B."/>
            <person name="Hainaut M."/>
            <person name="Levati E."/>
            <person name="Barry K.W."/>
            <person name="Belfiori B."/>
            <person name="Cichocki N."/>
            <person name="Clum A."/>
            <person name="Dockter R.B."/>
            <person name="Fauchery L."/>
            <person name="Guy J."/>
            <person name="Iotti M."/>
            <person name="Le Tacon F."/>
            <person name="Lindquist E.A."/>
            <person name="Lipzen A."/>
            <person name="Malagnac F."/>
            <person name="Mello A."/>
            <person name="Molinier V."/>
            <person name="Miyauchi S."/>
            <person name="Poulain J."/>
            <person name="Riccioni C."/>
            <person name="Rubini A."/>
            <person name="Sitrit Y."/>
            <person name="Splivallo R."/>
            <person name="Traeger S."/>
            <person name="Wang M."/>
            <person name="Zifcakova L."/>
            <person name="Wipf D."/>
            <person name="Zambonelli A."/>
            <person name="Paolocci F."/>
            <person name="Nowrousian M."/>
            <person name="Ottonello S."/>
            <person name="Baldrian P."/>
            <person name="Spatafora J.W."/>
            <person name="Henrissat B."/>
            <person name="Nagy L.G."/>
            <person name="Aury J.M."/>
            <person name="Wincker P."/>
            <person name="Grigoriev I.V."/>
            <person name="Bonfante P."/>
            <person name="Martin F.M."/>
        </authorList>
    </citation>
    <scope>NUCLEOTIDE SEQUENCE [LARGE SCALE GENOMIC DNA]</scope>
    <source>
        <strain evidence="1 2">RN42</strain>
    </source>
</reference>
<keyword evidence="2" id="KW-1185">Reference proteome</keyword>
<organism evidence="1 2">
    <name type="scientific">Ascobolus immersus RN42</name>
    <dbReference type="NCBI Taxonomy" id="1160509"/>
    <lineage>
        <taxon>Eukaryota</taxon>
        <taxon>Fungi</taxon>
        <taxon>Dikarya</taxon>
        <taxon>Ascomycota</taxon>
        <taxon>Pezizomycotina</taxon>
        <taxon>Pezizomycetes</taxon>
        <taxon>Pezizales</taxon>
        <taxon>Ascobolaceae</taxon>
        <taxon>Ascobolus</taxon>
    </lineage>
</organism>